<dbReference type="Gene3D" id="3.20.20.70">
    <property type="entry name" value="Aldolase class I"/>
    <property type="match status" value="1"/>
</dbReference>
<keyword evidence="7" id="KW-0521">NADP</keyword>
<evidence type="ECO:0000256" key="5">
    <source>
        <dbReference type="ARBA" id="ARBA00022643"/>
    </source>
</evidence>
<evidence type="ECO:0000256" key="9">
    <source>
        <dbReference type="ARBA" id="ARBA00023002"/>
    </source>
</evidence>
<name>A0A2R6Y1K6_9BACL</name>
<feature type="binding site" evidence="14">
    <location>
        <position position="180"/>
    </location>
    <ligand>
        <name>FMN</name>
        <dbReference type="ChEBI" id="CHEBI:58210"/>
    </ligand>
</feature>
<dbReference type="InterPro" id="IPR001269">
    <property type="entry name" value="DUS_fam"/>
</dbReference>
<gene>
    <name evidence="16" type="ORF">BSOLF_0004</name>
</gene>
<dbReference type="InterPro" id="IPR013785">
    <property type="entry name" value="Aldolase_TIM"/>
</dbReference>
<accession>A0A2R6Y1K6</accession>
<dbReference type="GO" id="GO:0017150">
    <property type="term" value="F:tRNA dihydrouridine synthase activity"/>
    <property type="evidence" value="ECO:0007669"/>
    <property type="project" value="InterPro"/>
</dbReference>
<evidence type="ECO:0000256" key="8">
    <source>
        <dbReference type="ARBA" id="ARBA00022884"/>
    </source>
</evidence>
<evidence type="ECO:0000256" key="12">
    <source>
        <dbReference type="PIRNR" id="PIRNR006621"/>
    </source>
</evidence>
<dbReference type="CDD" id="cd02801">
    <property type="entry name" value="DUS_like_FMN"/>
    <property type="match status" value="1"/>
</dbReference>
<evidence type="ECO:0000313" key="16">
    <source>
        <dbReference type="EMBL" id="PTQ56557.1"/>
    </source>
</evidence>
<comment type="caution">
    <text evidence="16">The sequence shown here is derived from an EMBL/GenBank/DDBJ whole genome shotgun (WGS) entry which is preliminary data.</text>
</comment>
<dbReference type="EC" id="1.3.1.-" evidence="12"/>
<dbReference type="PANTHER" id="PTHR45846:SF1">
    <property type="entry name" value="TRNA-DIHYDROURIDINE(47) SYNTHASE [NAD(P)(+)]-LIKE"/>
    <property type="match status" value="1"/>
</dbReference>
<feature type="binding site" evidence="14">
    <location>
        <begin position="26"/>
        <end position="28"/>
    </location>
    <ligand>
        <name>FMN</name>
        <dbReference type="ChEBI" id="CHEBI:58210"/>
    </ligand>
</feature>
<dbReference type="Pfam" id="PF01207">
    <property type="entry name" value="Dus"/>
    <property type="match status" value="1"/>
</dbReference>
<comment type="function">
    <text evidence="2 12">Catalyzes the synthesis of 5,6-dihydrouridine (D), a modified base found in the D-loop of most tRNAs, via the reduction of the C5-C6 double bond in target uridines.</text>
</comment>
<sequence length="338" mass="38016">MNTKHAFRGPWSIGRVEIQNRVVLAPMAGVTNIAFRVIAKRFGAGLIYTEMVSDQGILMKNSRTLIMTTVHPEERPLALQLFGGDAGRLAEAARYIDAHTDADIIDINLGCPAPKINKIEAGAKWLLSPERVYDLYRTVRQAIRKPLTAKIRLGWDDAHRYYLELAQAIEEAGGDAIAVHGRTRAQMYEGQADWRAIAEIKARARIPIIGNGDVRSPEDARRMIEETGVDAVMVGRAALGNPWILYRIARYLEHGERLPEPTAREKIALALEHLDELIKLKGERVGVQEMRKHAAWYLKGLRGASRFKDEAQQAETREEMRRTLLSYEEAECIETSLA</sequence>
<dbReference type="AlphaFoldDB" id="A0A2R6Y1K6"/>
<dbReference type="GO" id="GO:0050660">
    <property type="term" value="F:flavin adenine dinucleotide binding"/>
    <property type="evidence" value="ECO:0007669"/>
    <property type="project" value="InterPro"/>
</dbReference>
<dbReference type="SUPFAM" id="SSF51395">
    <property type="entry name" value="FMN-linked oxidoreductases"/>
    <property type="match status" value="1"/>
</dbReference>
<feature type="domain" description="DUS-like FMN-binding" evidence="15">
    <location>
        <begin position="24"/>
        <end position="324"/>
    </location>
</feature>
<evidence type="ECO:0000256" key="2">
    <source>
        <dbReference type="ARBA" id="ARBA00002790"/>
    </source>
</evidence>
<evidence type="ECO:0000256" key="3">
    <source>
        <dbReference type="ARBA" id="ARBA00022555"/>
    </source>
</evidence>
<protein>
    <recommendedName>
        <fullName evidence="12">tRNA-dihydrouridine synthase</fullName>
        <ecNumber evidence="12">1.3.1.-</ecNumber>
    </recommendedName>
</protein>
<comment type="catalytic activity">
    <reaction evidence="11">
        <text>a 5,6-dihydrouridine in tRNA + NAD(+) = a uridine in tRNA + NADH + H(+)</text>
        <dbReference type="Rhea" id="RHEA:54452"/>
        <dbReference type="Rhea" id="RHEA-COMP:13339"/>
        <dbReference type="Rhea" id="RHEA-COMP:13887"/>
        <dbReference type="ChEBI" id="CHEBI:15378"/>
        <dbReference type="ChEBI" id="CHEBI:57540"/>
        <dbReference type="ChEBI" id="CHEBI:57945"/>
        <dbReference type="ChEBI" id="CHEBI:65315"/>
        <dbReference type="ChEBI" id="CHEBI:74443"/>
    </reaction>
</comment>
<comment type="similarity">
    <text evidence="12">Belongs to the dus family.</text>
</comment>
<feature type="binding site" evidence="14">
    <location>
        <position position="150"/>
    </location>
    <ligand>
        <name>FMN</name>
        <dbReference type="ChEBI" id="CHEBI:58210"/>
    </ligand>
</feature>
<dbReference type="EMBL" id="PEBX01000024">
    <property type="protein sequence ID" value="PTQ56557.1"/>
    <property type="molecule type" value="Genomic_DNA"/>
</dbReference>
<evidence type="ECO:0000259" key="15">
    <source>
        <dbReference type="Pfam" id="PF01207"/>
    </source>
</evidence>
<dbReference type="Gene3D" id="1.10.1200.80">
    <property type="entry name" value="Putative flavin oxidoreducatase, domain 2"/>
    <property type="match status" value="1"/>
</dbReference>
<evidence type="ECO:0000256" key="1">
    <source>
        <dbReference type="ARBA" id="ARBA00001917"/>
    </source>
</evidence>
<evidence type="ECO:0000256" key="14">
    <source>
        <dbReference type="PIRSR" id="PIRSR006621-2"/>
    </source>
</evidence>
<dbReference type="GO" id="GO:0000049">
    <property type="term" value="F:tRNA binding"/>
    <property type="evidence" value="ECO:0007669"/>
    <property type="project" value="UniProtKB-KW"/>
</dbReference>
<evidence type="ECO:0000256" key="7">
    <source>
        <dbReference type="ARBA" id="ARBA00022857"/>
    </source>
</evidence>
<keyword evidence="9 12" id="KW-0560">Oxidoreductase</keyword>
<dbReference type="InterPro" id="IPR024036">
    <property type="entry name" value="tRNA-dHydroUridine_Synthase_C"/>
</dbReference>
<dbReference type="InterPro" id="IPR035587">
    <property type="entry name" value="DUS-like_FMN-bd"/>
</dbReference>
<feature type="binding site" evidence="14">
    <location>
        <position position="80"/>
    </location>
    <ligand>
        <name>FMN</name>
        <dbReference type="ChEBI" id="CHEBI:58210"/>
    </ligand>
</feature>
<comment type="cofactor">
    <cofactor evidence="1 12 14">
        <name>FMN</name>
        <dbReference type="ChEBI" id="CHEBI:58210"/>
    </cofactor>
</comment>
<evidence type="ECO:0000313" key="17">
    <source>
        <dbReference type="Proteomes" id="UP000244338"/>
    </source>
</evidence>
<dbReference type="Proteomes" id="UP000244338">
    <property type="component" value="Unassembled WGS sequence"/>
</dbReference>
<dbReference type="PIRSF" id="PIRSF006621">
    <property type="entry name" value="Dus"/>
    <property type="match status" value="1"/>
</dbReference>
<dbReference type="InterPro" id="IPR018517">
    <property type="entry name" value="tRNA_hU_synthase_CS"/>
</dbReference>
<evidence type="ECO:0000256" key="10">
    <source>
        <dbReference type="ARBA" id="ARBA00048205"/>
    </source>
</evidence>
<dbReference type="PANTHER" id="PTHR45846">
    <property type="entry name" value="TRNA-DIHYDROURIDINE(47) SYNTHASE [NAD(P)(+)]-LIKE"/>
    <property type="match status" value="1"/>
</dbReference>
<keyword evidence="14" id="KW-0547">Nucleotide-binding</keyword>
<organism evidence="16 17">
    <name type="scientific">Candidatus Carbonibacillus altaicus</name>
    <dbReference type="NCBI Taxonomy" id="2163959"/>
    <lineage>
        <taxon>Bacteria</taxon>
        <taxon>Bacillati</taxon>
        <taxon>Bacillota</taxon>
        <taxon>Bacilli</taxon>
        <taxon>Bacillales</taxon>
        <taxon>Candidatus Carbonibacillus</taxon>
    </lineage>
</organism>
<keyword evidence="5 12" id="KW-0288">FMN</keyword>
<keyword evidence="3" id="KW-0820">tRNA-binding</keyword>
<keyword evidence="6 12" id="KW-0819">tRNA processing</keyword>
<comment type="catalytic activity">
    <reaction evidence="10">
        <text>a 5,6-dihydrouridine in tRNA + NADP(+) = a uridine in tRNA + NADPH + H(+)</text>
        <dbReference type="Rhea" id="RHEA:23624"/>
        <dbReference type="Rhea" id="RHEA-COMP:13339"/>
        <dbReference type="Rhea" id="RHEA-COMP:13887"/>
        <dbReference type="ChEBI" id="CHEBI:15378"/>
        <dbReference type="ChEBI" id="CHEBI:57783"/>
        <dbReference type="ChEBI" id="CHEBI:58349"/>
        <dbReference type="ChEBI" id="CHEBI:65315"/>
        <dbReference type="ChEBI" id="CHEBI:74443"/>
    </reaction>
</comment>
<feature type="active site" description="Proton donor" evidence="13">
    <location>
        <position position="111"/>
    </location>
</feature>
<reference evidence="17" key="1">
    <citation type="journal article" date="2018" name="Sci. Rep.">
        <title>Lignite coal burning seam in the remote Altai Mountains harbors a hydrogen-driven thermophilic microbial community.</title>
        <authorList>
            <person name="Kadnikov V.V."/>
            <person name="Mardanov A.V."/>
            <person name="Ivasenko D.A."/>
            <person name="Antsiferov D.V."/>
            <person name="Beletsky A.V."/>
            <person name="Karnachuk O.V."/>
            <person name="Ravin N.V."/>
        </authorList>
    </citation>
    <scope>NUCLEOTIDE SEQUENCE [LARGE SCALE GENOMIC DNA]</scope>
</reference>
<keyword evidence="4 12" id="KW-0285">Flavoprotein</keyword>
<evidence type="ECO:0000256" key="13">
    <source>
        <dbReference type="PIRSR" id="PIRSR006621-1"/>
    </source>
</evidence>
<keyword evidence="8" id="KW-0694">RNA-binding</keyword>
<proteinExistence type="inferred from homology"/>
<evidence type="ECO:0000256" key="4">
    <source>
        <dbReference type="ARBA" id="ARBA00022630"/>
    </source>
</evidence>
<evidence type="ECO:0000256" key="6">
    <source>
        <dbReference type="ARBA" id="ARBA00022694"/>
    </source>
</evidence>
<dbReference type="PROSITE" id="PS01136">
    <property type="entry name" value="UPF0034"/>
    <property type="match status" value="1"/>
</dbReference>
<dbReference type="InterPro" id="IPR004652">
    <property type="entry name" value="DusB-like"/>
</dbReference>
<dbReference type="NCBIfam" id="TIGR00737">
    <property type="entry name" value="nifR3_yhdG"/>
    <property type="match status" value="1"/>
</dbReference>
<feature type="binding site" evidence="14">
    <location>
        <begin position="235"/>
        <end position="236"/>
    </location>
    <ligand>
        <name>FMN</name>
        <dbReference type="ChEBI" id="CHEBI:58210"/>
    </ligand>
</feature>
<evidence type="ECO:0000256" key="11">
    <source>
        <dbReference type="ARBA" id="ARBA00048802"/>
    </source>
</evidence>